<organism evidence="5 6">
    <name type="scientific">Amycolatopsis mediterranei (strain S699)</name>
    <name type="common">Nocardia mediterranei</name>
    <dbReference type="NCBI Taxonomy" id="713604"/>
    <lineage>
        <taxon>Bacteria</taxon>
        <taxon>Bacillati</taxon>
        <taxon>Actinomycetota</taxon>
        <taxon>Actinomycetes</taxon>
        <taxon>Pseudonocardiales</taxon>
        <taxon>Pseudonocardiaceae</taxon>
        <taxon>Amycolatopsis</taxon>
    </lineage>
</organism>
<evidence type="ECO:0000313" key="5">
    <source>
        <dbReference type="EMBL" id="AEK44812.1"/>
    </source>
</evidence>
<keyword evidence="6" id="KW-1185">Reference proteome</keyword>
<dbReference type="PANTHER" id="PTHR46648">
    <property type="entry name" value="HIT FAMILY PROTEIN 1"/>
    <property type="match status" value="1"/>
</dbReference>
<dbReference type="RefSeq" id="WP_014467420.1">
    <property type="nucleotide sequence ID" value="NC_017186.1"/>
</dbReference>
<dbReference type="PANTHER" id="PTHR46648:SF1">
    <property type="entry name" value="ADENOSINE 5'-MONOPHOSPHORAMIDASE HNT1"/>
    <property type="match status" value="1"/>
</dbReference>
<evidence type="ECO:0000313" key="6">
    <source>
        <dbReference type="Proteomes" id="UP000006138"/>
    </source>
</evidence>
<dbReference type="SUPFAM" id="SSF54197">
    <property type="entry name" value="HIT-like"/>
    <property type="match status" value="1"/>
</dbReference>
<feature type="domain" description="HIT" evidence="4">
    <location>
        <begin position="8"/>
        <end position="115"/>
    </location>
</feature>
<dbReference type="GeneID" id="92877017"/>
<protein>
    <recommendedName>
        <fullName evidence="4">HIT domain-containing protein</fullName>
    </recommendedName>
</protein>
<dbReference type="Pfam" id="PF01230">
    <property type="entry name" value="HIT"/>
    <property type="match status" value="1"/>
</dbReference>
<dbReference type="AlphaFoldDB" id="A0A9R0P288"/>
<evidence type="ECO:0000256" key="3">
    <source>
        <dbReference type="PROSITE-ProRule" id="PRU00464"/>
    </source>
</evidence>
<evidence type="ECO:0000256" key="2">
    <source>
        <dbReference type="PIRSR" id="PIRSR601310-3"/>
    </source>
</evidence>
<gene>
    <name evidence="5" type="ordered locus">RAM_31685</name>
</gene>
<feature type="active site" description="Tele-AMP-histidine intermediate" evidence="1">
    <location>
        <position position="102"/>
    </location>
</feature>
<feature type="short sequence motif" description="Histidine triad motif" evidence="2 3">
    <location>
        <begin position="100"/>
        <end position="104"/>
    </location>
</feature>
<sequence length="142" mass="15913">MISIEACPFCRIVADLEPARIVRRWNDATAFFPQNPATLGHLLVIPNDHFDDVWSLDSSTASRLSLYVLEIANAVKAALVPDGMNFINSNGAAATQTIFHVHIHVVPRWKNDRMGAIWPEDKVWKESDLDETFTSIARELGI</sequence>
<accession>A0A9R0P288</accession>
<name>A0A9R0P288_AMYMS</name>
<dbReference type="InterPro" id="IPR001310">
    <property type="entry name" value="Histidine_triad_HIT"/>
</dbReference>
<dbReference type="KEGG" id="amn:RAM_31685"/>
<proteinExistence type="predicted"/>
<dbReference type="EMBL" id="CP002896">
    <property type="protein sequence ID" value="AEK44812.1"/>
    <property type="molecule type" value="Genomic_DNA"/>
</dbReference>
<dbReference type="Proteomes" id="UP000006138">
    <property type="component" value="Chromosome"/>
</dbReference>
<evidence type="ECO:0000256" key="1">
    <source>
        <dbReference type="PIRSR" id="PIRSR601310-1"/>
    </source>
</evidence>
<dbReference type="GO" id="GO:0003824">
    <property type="term" value="F:catalytic activity"/>
    <property type="evidence" value="ECO:0007669"/>
    <property type="project" value="InterPro"/>
</dbReference>
<evidence type="ECO:0000259" key="4">
    <source>
        <dbReference type="PROSITE" id="PS51084"/>
    </source>
</evidence>
<dbReference type="PROSITE" id="PS51084">
    <property type="entry name" value="HIT_2"/>
    <property type="match status" value="1"/>
</dbReference>
<dbReference type="InterPro" id="IPR036265">
    <property type="entry name" value="HIT-like_sf"/>
</dbReference>
<dbReference type="GO" id="GO:0009117">
    <property type="term" value="P:nucleotide metabolic process"/>
    <property type="evidence" value="ECO:0007669"/>
    <property type="project" value="TreeGrafter"/>
</dbReference>
<dbReference type="Gene3D" id="3.30.428.10">
    <property type="entry name" value="HIT-like"/>
    <property type="match status" value="1"/>
</dbReference>
<dbReference type="PRINTS" id="PR00332">
    <property type="entry name" value="HISTRIAD"/>
</dbReference>
<reference evidence="5 6" key="1">
    <citation type="journal article" date="2011" name="J. Bacteriol.">
        <title>Whole genome sequence of the rifamycin B-producing strain Amycolatopsis mediterranei S699.</title>
        <authorList>
            <person name="Verma M."/>
            <person name="Kaur J."/>
            <person name="Kumar M."/>
            <person name="Kumari K."/>
            <person name="Saxena A."/>
            <person name="Anand S."/>
            <person name="Nigam A."/>
            <person name="Ravi V."/>
            <person name="Raghuvanshi S."/>
            <person name="Khurana P."/>
            <person name="Tyagi A.K."/>
            <person name="Khurana J.P."/>
            <person name="Lal R."/>
        </authorList>
    </citation>
    <scope>NUCLEOTIDE SEQUENCE [LARGE SCALE GENOMIC DNA]</scope>
    <source>
        <strain evidence="5 6">S699</strain>
    </source>
</reference>
<dbReference type="InterPro" id="IPR011146">
    <property type="entry name" value="HIT-like"/>
</dbReference>